<dbReference type="InterPro" id="IPR006660">
    <property type="entry name" value="Arsenate_reductase-like"/>
</dbReference>
<dbReference type="PANTHER" id="PTHR30041:SF8">
    <property type="entry name" value="PROTEIN YFFB"/>
    <property type="match status" value="1"/>
</dbReference>
<accession>A0A6L5YYE0</accession>
<dbReference type="Pfam" id="PF03960">
    <property type="entry name" value="ArsC"/>
    <property type="match status" value="1"/>
</dbReference>
<evidence type="ECO:0000313" key="4">
    <source>
        <dbReference type="Proteomes" id="UP000474957"/>
    </source>
</evidence>
<dbReference type="Proteomes" id="UP000474957">
    <property type="component" value="Unassembled WGS sequence"/>
</dbReference>
<reference evidence="3 4" key="1">
    <citation type="submission" date="2019-10" db="EMBL/GenBank/DDBJ databases">
        <title>Cognatihalovulum marinum gen. nov. sp. nov., a new member of the family Rhodobacteraceae isolated from deep seawater of the Northwest Indian Ocean.</title>
        <authorList>
            <person name="Ruan C."/>
            <person name="Wang J."/>
            <person name="Zheng X."/>
            <person name="Song L."/>
            <person name="Zhu Y."/>
            <person name="Huang Y."/>
            <person name="Lu Z."/>
            <person name="Du W."/>
            <person name="Huang L."/>
            <person name="Dai X."/>
        </authorList>
    </citation>
    <scope>NUCLEOTIDE SEQUENCE [LARGE SCALE GENOMIC DNA]</scope>
    <source>
        <strain evidence="3 4">2CG4</strain>
    </source>
</reference>
<evidence type="ECO:0000313" key="3">
    <source>
        <dbReference type="EMBL" id="MSU89039.1"/>
    </source>
</evidence>
<gene>
    <name evidence="3" type="ORF">GE300_05285</name>
</gene>
<dbReference type="SUPFAM" id="SSF52833">
    <property type="entry name" value="Thioredoxin-like"/>
    <property type="match status" value="1"/>
</dbReference>
<name>A0A6L5YYE0_9RHOB</name>
<keyword evidence="4" id="KW-1185">Reference proteome</keyword>
<sequence>MTVLTLYGLPTCDSCRKARKALEAAGHKVQFRDVRAQPLSADEWQPLLTEFGDRLVNRQSQTWRNLNDYLKHAEVDALLEAQPAVMKRPVIASDARMTLGWDDEVRAAWDA</sequence>
<dbReference type="InterPro" id="IPR036249">
    <property type="entry name" value="Thioredoxin-like_sf"/>
</dbReference>
<dbReference type="RefSeq" id="WP_154445497.1">
    <property type="nucleotide sequence ID" value="NZ_WIND01000002.1"/>
</dbReference>
<evidence type="ECO:0008006" key="5">
    <source>
        <dbReference type="Google" id="ProtNLM"/>
    </source>
</evidence>
<protein>
    <recommendedName>
        <fullName evidence="5">Spx/MgsR family transcriptional regulator</fullName>
    </recommendedName>
</protein>
<dbReference type="PROSITE" id="PS51353">
    <property type="entry name" value="ARSC"/>
    <property type="match status" value="1"/>
</dbReference>
<comment type="caution">
    <text evidence="3">The sequence shown here is derived from an EMBL/GenBank/DDBJ whole genome shotgun (WGS) entry which is preliminary data.</text>
</comment>
<dbReference type="EMBL" id="WIND01000002">
    <property type="protein sequence ID" value="MSU89039.1"/>
    <property type="molecule type" value="Genomic_DNA"/>
</dbReference>
<dbReference type="AlphaFoldDB" id="A0A6L5YYE0"/>
<organism evidence="3 4">
    <name type="scientific">Halovulum marinum</name>
    <dbReference type="NCBI Taxonomy" id="2662447"/>
    <lineage>
        <taxon>Bacteria</taxon>
        <taxon>Pseudomonadati</taxon>
        <taxon>Pseudomonadota</taxon>
        <taxon>Alphaproteobacteria</taxon>
        <taxon>Rhodobacterales</taxon>
        <taxon>Paracoccaceae</taxon>
        <taxon>Halovulum</taxon>
    </lineage>
</organism>
<dbReference type="Gene3D" id="3.40.30.10">
    <property type="entry name" value="Glutaredoxin"/>
    <property type="match status" value="1"/>
</dbReference>
<proteinExistence type="inferred from homology"/>
<evidence type="ECO:0000256" key="2">
    <source>
        <dbReference type="PROSITE-ProRule" id="PRU01282"/>
    </source>
</evidence>
<dbReference type="PANTHER" id="PTHR30041">
    <property type="entry name" value="ARSENATE REDUCTASE"/>
    <property type="match status" value="1"/>
</dbReference>
<comment type="similarity">
    <text evidence="1 2">Belongs to the ArsC family.</text>
</comment>
<evidence type="ECO:0000256" key="1">
    <source>
        <dbReference type="ARBA" id="ARBA00007198"/>
    </source>
</evidence>